<keyword evidence="6 11" id="KW-0368">Histidine biosynthesis</keyword>
<evidence type="ECO:0000256" key="6">
    <source>
        <dbReference type="ARBA" id="ARBA00023102"/>
    </source>
</evidence>
<dbReference type="InterPro" id="IPR011060">
    <property type="entry name" value="RibuloseP-bd_barrel"/>
</dbReference>
<dbReference type="GO" id="GO:0016829">
    <property type="term" value="F:lyase activity"/>
    <property type="evidence" value="ECO:0007669"/>
    <property type="project" value="UniProtKB-KW"/>
</dbReference>
<dbReference type="AlphaFoldDB" id="A0A4V3HFZ7"/>
<dbReference type="GO" id="GO:0000105">
    <property type="term" value="P:L-histidine biosynthetic process"/>
    <property type="evidence" value="ECO:0007669"/>
    <property type="project" value="UniProtKB-UniPathway"/>
</dbReference>
<sequence>MLKTRLIPVLLLRGGRMVKGISFSDYRDTGDPVFASRVYNSQLVDELVFLDIDATSENRETNISIISDVSKECFMPLAIGGGVRSVNGMHRLLKNGADKVVVTTAALENPFLIREGAVEFGSQCIVVGLDVRLIKGRYVLFSHSGRLQWEISLDEHIAVCQEMGAGEFFINSIDCDGKMKGYDLDLIRFVVERASIPVIACGGAGTFMHLVDAMKTTGVSALAMASIFHFGDNNPIRARFFLKNYGINVKEV</sequence>
<accession>A0A4V3HFZ7</accession>
<comment type="pathway">
    <text evidence="1">Amino-acid biosynthesis; L-histidine biosynthesis; L-histidine from 5-phospho-alpha-D-ribose 1-diphosphate: step 5/9.</text>
</comment>
<dbReference type="Pfam" id="PF00977">
    <property type="entry name" value="His_biosynth"/>
    <property type="match status" value="1"/>
</dbReference>
<dbReference type="InterPro" id="IPR006062">
    <property type="entry name" value="His_biosynth"/>
</dbReference>
<evidence type="ECO:0000256" key="7">
    <source>
        <dbReference type="ARBA" id="ARBA00023239"/>
    </source>
</evidence>
<dbReference type="Proteomes" id="UP000295066">
    <property type="component" value="Unassembled WGS sequence"/>
</dbReference>
<evidence type="ECO:0000256" key="5">
    <source>
        <dbReference type="ARBA" id="ARBA00022605"/>
    </source>
</evidence>
<dbReference type="PANTHER" id="PTHR21235:SF2">
    <property type="entry name" value="IMIDAZOLE GLYCEROL PHOSPHATE SYNTHASE HISHF"/>
    <property type="match status" value="1"/>
</dbReference>
<organism evidence="12 13">
    <name type="scientific">Aminivibrio pyruvatiphilus</name>
    <dbReference type="NCBI Taxonomy" id="1005740"/>
    <lineage>
        <taxon>Bacteria</taxon>
        <taxon>Thermotogati</taxon>
        <taxon>Synergistota</taxon>
        <taxon>Synergistia</taxon>
        <taxon>Synergistales</taxon>
        <taxon>Aminobacteriaceae</taxon>
        <taxon>Aminivibrio</taxon>
    </lineage>
</organism>
<dbReference type="GO" id="GO:0000107">
    <property type="term" value="F:imidazoleglycerol-phosphate synthase activity"/>
    <property type="evidence" value="ECO:0007669"/>
    <property type="project" value="InterPro"/>
</dbReference>
<dbReference type="EC" id="4.3.2.10" evidence="4"/>
<evidence type="ECO:0000256" key="3">
    <source>
        <dbReference type="ARBA" id="ARBA00011152"/>
    </source>
</evidence>
<evidence type="ECO:0000256" key="10">
    <source>
        <dbReference type="ARBA" id="ARBA00047838"/>
    </source>
</evidence>
<reference evidence="12 13" key="1">
    <citation type="submission" date="2019-03" db="EMBL/GenBank/DDBJ databases">
        <title>Genomic Encyclopedia of Type Strains, Phase IV (KMG-IV): sequencing the most valuable type-strain genomes for metagenomic binning, comparative biology and taxonomic classification.</title>
        <authorList>
            <person name="Goeker M."/>
        </authorList>
    </citation>
    <scope>NUCLEOTIDE SEQUENCE [LARGE SCALE GENOMIC DNA]</scope>
    <source>
        <strain evidence="12 13">DSM 25964</strain>
    </source>
</reference>
<evidence type="ECO:0000256" key="8">
    <source>
        <dbReference type="ARBA" id="ARBA00025475"/>
    </source>
</evidence>
<comment type="function">
    <text evidence="8">IGPS catalyzes the conversion of PRFAR and glutamine to IGP, AICAR and glutamate. The HisF subunit catalyzes the cyclization activity that produces IGP and AICAR from PRFAR using the ammonia provided by the HisH subunit.</text>
</comment>
<dbReference type="UniPathway" id="UPA00031">
    <property type="reaction ID" value="UER00010"/>
</dbReference>
<evidence type="ECO:0000256" key="11">
    <source>
        <dbReference type="RuleBase" id="RU003657"/>
    </source>
</evidence>
<dbReference type="Gene3D" id="3.20.20.70">
    <property type="entry name" value="Aldolase class I"/>
    <property type="match status" value="1"/>
</dbReference>
<evidence type="ECO:0000256" key="4">
    <source>
        <dbReference type="ARBA" id="ARBA00012809"/>
    </source>
</evidence>
<keyword evidence="7" id="KW-0456">Lyase</keyword>
<gene>
    <name evidence="12" type="ORF">C8D99_11427</name>
</gene>
<dbReference type="CDD" id="cd04731">
    <property type="entry name" value="HisF"/>
    <property type="match status" value="1"/>
</dbReference>
<keyword evidence="5 11" id="KW-0028">Amino-acid biosynthesis</keyword>
<dbReference type="EMBL" id="SORI01000014">
    <property type="protein sequence ID" value="TDY58335.1"/>
    <property type="molecule type" value="Genomic_DNA"/>
</dbReference>
<evidence type="ECO:0000256" key="2">
    <source>
        <dbReference type="ARBA" id="ARBA00009667"/>
    </source>
</evidence>
<dbReference type="PANTHER" id="PTHR21235">
    <property type="entry name" value="IMIDAZOLE GLYCEROL PHOSPHATE SYNTHASE SUBUNIT HISF/H IGP SYNTHASE SUBUNIT HISF/H"/>
    <property type="match status" value="1"/>
</dbReference>
<dbReference type="InterPro" id="IPR013785">
    <property type="entry name" value="Aldolase_TIM"/>
</dbReference>
<keyword evidence="13" id="KW-1185">Reference proteome</keyword>
<comment type="similarity">
    <text evidence="2 11">Belongs to the HisA/HisF family.</text>
</comment>
<proteinExistence type="inferred from homology"/>
<evidence type="ECO:0000313" key="13">
    <source>
        <dbReference type="Proteomes" id="UP000295066"/>
    </source>
</evidence>
<dbReference type="InterPro" id="IPR050064">
    <property type="entry name" value="IGPS_HisA/HisF"/>
</dbReference>
<evidence type="ECO:0000313" key="12">
    <source>
        <dbReference type="EMBL" id="TDY58335.1"/>
    </source>
</evidence>
<evidence type="ECO:0000256" key="9">
    <source>
        <dbReference type="ARBA" id="ARBA00030264"/>
    </source>
</evidence>
<dbReference type="InterPro" id="IPR004651">
    <property type="entry name" value="HisF"/>
</dbReference>
<dbReference type="OrthoDB" id="9781903at2"/>
<comment type="catalytic activity">
    <reaction evidence="10">
        <text>5-[(5-phospho-1-deoxy-D-ribulos-1-ylimino)methylamino]-1-(5-phospho-beta-D-ribosyl)imidazole-4-carboxamide + L-glutamine = D-erythro-1-(imidazol-4-yl)glycerol 3-phosphate + 5-amino-1-(5-phospho-beta-D-ribosyl)imidazole-4-carboxamide + L-glutamate + H(+)</text>
        <dbReference type="Rhea" id="RHEA:24793"/>
        <dbReference type="ChEBI" id="CHEBI:15378"/>
        <dbReference type="ChEBI" id="CHEBI:29985"/>
        <dbReference type="ChEBI" id="CHEBI:58278"/>
        <dbReference type="ChEBI" id="CHEBI:58359"/>
        <dbReference type="ChEBI" id="CHEBI:58475"/>
        <dbReference type="ChEBI" id="CHEBI:58525"/>
        <dbReference type="EC" id="4.3.2.10"/>
    </reaction>
</comment>
<comment type="subunit">
    <text evidence="3">Heterodimer of HisH and HisF.</text>
</comment>
<evidence type="ECO:0000256" key="1">
    <source>
        <dbReference type="ARBA" id="ARBA00005091"/>
    </source>
</evidence>
<name>A0A4V3HFZ7_9BACT</name>
<comment type="caution">
    <text evidence="12">The sequence shown here is derived from an EMBL/GenBank/DDBJ whole genome shotgun (WGS) entry which is preliminary data.</text>
</comment>
<protein>
    <recommendedName>
        <fullName evidence="4">imidazole glycerol-phosphate synthase</fullName>
        <ecNumber evidence="4">4.3.2.10</ecNumber>
    </recommendedName>
    <alternativeName>
        <fullName evidence="9">IGP synthase cyclase subunit</fullName>
    </alternativeName>
</protein>
<dbReference type="SUPFAM" id="SSF51366">
    <property type="entry name" value="Ribulose-phoshate binding barrel"/>
    <property type="match status" value="1"/>
</dbReference>
<dbReference type="RefSeq" id="WP_133958057.1">
    <property type="nucleotide sequence ID" value="NZ_SORI01000014.1"/>
</dbReference>